<keyword evidence="2" id="KW-0472">Membrane</keyword>
<evidence type="ECO:0008006" key="5">
    <source>
        <dbReference type="Google" id="ProtNLM"/>
    </source>
</evidence>
<feature type="region of interest" description="Disordered" evidence="1">
    <location>
        <begin position="132"/>
        <end position="167"/>
    </location>
</feature>
<keyword evidence="4" id="KW-1185">Reference proteome</keyword>
<gene>
    <name evidence="3" type="ORF">DDE18_18895</name>
</gene>
<keyword evidence="2" id="KW-1133">Transmembrane helix</keyword>
<name>A0A2T8F676_9ACTN</name>
<comment type="caution">
    <text evidence="3">The sequence shown here is derived from an EMBL/GenBank/DDBJ whole genome shotgun (WGS) entry which is preliminary data.</text>
</comment>
<dbReference type="Pfam" id="PF09826">
    <property type="entry name" value="Beta_propel"/>
    <property type="match status" value="1"/>
</dbReference>
<feature type="compositionally biased region" description="Basic and acidic residues" evidence="1">
    <location>
        <begin position="49"/>
        <end position="58"/>
    </location>
</feature>
<evidence type="ECO:0000313" key="4">
    <source>
        <dbReference type="Proteomes" id="UP000246018"/>
    </source>
</evidence>
<dbReference type="AlphaFoldDB" id="A0A2T8F676"/>
<dbReference type="Proteomes" id="UP000246018">
    <property type="component" value="Unassembled WGS sequence"/>
</dbReference>
<sequence>MRAILTGAEPSAEGGRPTDMTKWVSTTLGLVVLVVGTVLVTLGVTEAARRGNTPEDRPAPSGSPSPATTGTVAAARVALAAADLTTPASCDDLLDSYIDRALDLVGPYGWDAGPIVMFDAAIPRARDSVAGAAESSAKAPMPTTSRVTSGETGTNVQEAGVDEPDGVKVDGDLLWRVQDDELTAYDVSGDEPRQLATLELPDVDDAELLLAEDRLVAVGHSDERGSRQGTAVLTVDASDPRDPRVVNEQHYTAELLEARLHDGVVRLVLRNGLPDLEFVHRYRPHQEDSAQRANEQAVRESTLDDWLPLRDGEQLLDCGSVAVPDDDDDPLGTTSVVALDPAEPAEAESTAVATAATAAYSSTDRLYLAVSPSSWGWGGPPCWEICDFAGPLLGGDDDGETELFAYALDGVATTLVASGEVEGTVRDRWAMDFAGDALRVAVGPSQATGDFNSVVTLREEGAELVEAGRVDDLGKGEEIKSVRWFDDLALVVTFRQTDPLYAIDLADADDPELMGELKIPGFSEYLHPLGERRLIGMGQDASLRGITRGAQAALFDVTDLTEPRRLDTVTYARGSWAGAGTDPRQFTWLPERRTALTVITHGWRTGYVSVLELGDDRMSNRMVEVEHGDEVSEVRLVPLASGKVVLVTGDEVTFFDL</sequence>
<feature type="transmembrane region" description="Helical" evidence="2">
    <location>
        <begin position="23"/>
        <end position="44"/>
    </location>
</feature>
<organism evidence="3 4">
    <name type="scientific">Nocardioides gansuensis</name>
    <dbReference type="NCBI Taxonomy" id="2138300"/>
    <lineage>
        <taxon>Bacteria</taxon>
        <taxon>Bacillati</taxon>
        <taxon>Actinomycetota</taxon>
        <taxon>Actinomycetes</taxon>
        <taxon>Propionibacteriales</taxon>
        <taxon>Nocardioidaceae</taxon>
        <taxon>Nocardioides</taxon>
    </lineage>
</organism>
<evidence type="ECO:0000313" key="3">
    <source>
        <dbReference type="EMBL" id="PVG81218.1"/>
    </source>
</evidence>
<dbReference type="EMBL" id="QDGZ01000009">
    <property type="protein sequence ID" value="PVG81218.1"/>
    <property type="molecule type" value="Genomic_DNA"/>
</dbReference>
<protein>
    <recommendedName>
        <fullName evidence="5">Benzoate transporter</fullName>
    </recommendedName>
</protein>
<evidence type="ECO:0000256" key="1">
    <source>
        <dbReference type="SAM" id="MobiDB-lite"/>
    </source>
</evidence>
<keyword evidence="2" id="KW-0812">Transmembrane</keyword>
<feature type="region of interest" description="Disordered" evidence="1">
    <location>
        <begin position="49"/>
        <end position="69"/>
    </location>
</feature>
<accession>A0A2T8F676</accession>
<reference evidence="3 4" key="1">
    <citation type="submission" date="2018-04" db="EMBL/GenBank/DDBJ databases">
        <title>Genome of Nocardioides gansuensis WSJ-1.</title>
        <authorList>
            <person name="Wu S."/>
            <person name="Wang G."/>
        </authorList>
    </citation>
    <scope>NUCLEOTIDE SEQUENCE [LARGE SCALE GENOMIC DNA]</scope>
    <source>
        <strain evidence="3 4">WSJ-1</strain>
    </source>
</reference>
<dbReference type="OrthoDB" id="9778998at2"/>
<feature type="compositionally biased region" description="Low complexity" evidence="1">
    <location>
        <begin position="59"/>
        <end position="69"/>
    </location>
</feature>
<feature type="compositionally biased region" description="Polar residues" evidence="1">
    <location>
        <begin position="142"/>
        <end position="157"/>
    </location>
</feature>
<evidence type="ECO:0000256" key="2">
    <source>
        <dbReference type="SAM" id="Phobius"/>
    </source>
</evidence>
<proteinExistence type="predicted"/>
<dbReference type="InterPro" id="IPR019198">
    <property type="entry name" value="Beta_propeller_containing"/>
</dbReference>